<name>A0ACC2JM35_9PEZI</name>
<comment type="caution">
    <text evidence="1">The sequence shown here is derived from an EMBL/GenBank/DDBJ whole genome shotgun (WGS) entry which is preliminary data.</text>
</comment>
<proteinExistence type="predicted"/>
<keyword evidence="2" id="KW-1185">Reference proteome</keyword>
<sequence>MGRFRQIAAVLAASVILVAVFLARLSSAPKEDLIPPIQGKNETVLFFINAEYGLSNVHLATASALLEKHPDIDIHIASFPRTASKVAKVNSLAQQKLQGSRDIQFHELPGPEYLEAIAEHTGHAGRKSLAHIMHPPGLEGMDHIMRIVQAVMSPWDGREHAMIYERTTELIGTIDPAVIVLDIAFRPTIDAVMESNRLYAFLAPNVLADTFWQHQPVKAIFGKLARMGCDFSSPIPWRKIPHNIYYTFRLVLAVLTRPDTRGTQKYLREHGIKTSIRIVRPDDRPWLAQNMPGASIALDVMPPNVTAMSPIIFEPEPAVEVDPELVAWLARAPTVLINLGSLFVYSEHHATTMAQAIEELLAKTNVQVLWKMDKEDTIPDNYTLPAQSAIAQGRLRVTNWLTVSPASILATGHVVASVHHGGANCYHEAIAYAAAKPTIYAYPANFSLGPASRRLLFPCG</sequence>
<accession>A0ACC2JM35</accession>
<gene>
    <name evidence="1" type="ORF">O1611_g5311</name>
</gene>
<evidence type="ECO:0000313" key="1">
    <source>
        <dbReference type="EMBL" id="KAJ8128323.1"/>
    </source>
</evidence>
<evidence type="ECO:0000313" key="2">
    <source>
        <dbReference type="Proteomes" id="UP001153332"/>
    </source>
</evidence>
<reference evidence="1" key="1">
    <citation type="submission" date="2022-12" db="EMBL/GenBank/DDBJ databases">
        <title>Genome Sequence of Lasiodiplodia mahajangana.</title>
        <authorList>
            <person name="Buettner E."/>
        </authorList>
    </citation>
    <scope>NUCLEOTIDE SEQUENCE</scope>
    <source>
        <strain evidence="1">VT137</strain>
    </source>
</reference>
<protein>
    <submittedName>
        <fullName evidence="1">Uncharacterized protein</fullName>
    </submittedName>
</protein>
<dbReference type="Proteomes" id="UP001153332">
    <property type="component" value="Unassembled WGS sequence"/>
</dbReference>
<organism evidence="1 2">
    <name type="scientific">Lasiodiplodia mahajangana</name>
    <dbReference type="NCBI Taxonomy" id="1108764"/>
    <lineage>
        <taxon>Eukaryota</taxon>
        <taxon>Fungi</taxon>
        <taxon>Dikarya</taxon>
        <taxon>Ascomycota</taxon>
        <taxon>Pezizomycotina</taxon>
        <taxon>Dothideomycetes</taxon>
        <taxon>Dothideomycetes incertae sedis</taxon>
        <taxon>Botryosphaeriales</taxon>
        <taxon>Botryosphaeriaceae</taxon>
        <taxon>Lasiodiplodia</taxon>
    </lineage>
</organism>
<dbReference type="EMBL" id="JAPUUL010001107">
    <property type="protein sequence ID" value="KAJ8128323.1"/>
    <property type="molecule type" value="Genomic_DNA"/>
</dbReference>